<name>A0A5N5QHX3_9AGAM</name>
<evidence type="ECO:0000259" key="1">
    <source>
        <dbReference type="PROSITE" id="PS50011"/>
    </source>
</evidence>
<comment type="caution">
    <text evidence="2">The sequence shown here is derived from an EMBL/GenBank/DDBJ whole genome shotgun (WGS) entry which is preliminary data.</text>
</comment>
<accession>A0A5N5QHX3</accession>
<dbReference type="SMART" id="SM00220">
    <property type="entry name" value="S_TKc"/>
    <property type="match status" value="1"/>
</dbReference>
<evidence type="ECO:0000313" key="3">
    <source>
        <dbReference type="Proteomes" id="UP000383932"/>
    </source>
</evidence>
<dbReference type="PANTHER" id="PTHR44329">
    <property type="entry name" value="SERINE/THREONINE-PROTEIN KINASE TNNI3K-RELATED"/>
    <property type="match status" value="1"/>
</dbReference>
<feature type="domain" description="Protein kinase" evidence="1">
    <location>
        <begin position="80"/>
        <end position="345"/>
    </location>
</feature>
<gene>
    <name evidence="2" type="ORF">CTheo_5496</name>
</gene>
<organism evidence="2 3">
    <name type="scientific">Ceratobasidium theobromae</name>
    <dbReference type="NCBI Taxonomy" id="1582974"/>
    <lineage>
        <taxon>Eukaryota</taxon>
        <taxon>Fungi</taxon>
        <taxon>Dikarya</taxon>
        <taxon>Basidiomycota</taxon>
        <taxon>Agaricomycotina</taxon>
        <taxon>Agaricomycetes</taxon>
        <taxon>Cantharellales</taxon>
        <taxon>Ceratobasidiaceae</taxon>
        <taxon>Ceratobasidium</taxon>
    </lineage>
</organism>
<dbReference type="SUPFAM" id="SSF52833">
    <property type="entry name" value="Thioredoxin-like"/>
    <property type="match status" value="1"/>
</dbReference>
<sequence length="573" mass="63711">MDDFPRLLEQIDDVGEKITYRDALVMPTVVFPAGALPTLASGRLTDSPPQITRRMSIGEILAHLSSHGCNNVTEHLDPLGSTDYPVFNGGFGDIYRGSFRDGRSVGLKCPRLYIDSTDDGRRQLKSAAHELYVWSKCNHPNILGLIGVARYRNQLAMVSPWMENGTLRHFLSGQPPVDRYSLCAQIANGVAHMHSQGIVHGDIKSENVLISDDYTPKLTDFGNAALREYTLQFTATTSRPGMSLRWVAPEILEGSTGFTTEGDVYALGMTFLEVFTGSVPYAGINDFAIYSKIICGVYPGRPKQHMPFRHKQADPLWSLLLSCWAYNPQNRPTANQVRDKSHNSISTIIISMSLQPSLSFLRIGDPTAPHALELYLGQLYTSSPSFRHSPNRVDFTCPFSAKIFFKAIDPILKPAFTIGNYKGKVKLILRLQPQPWQVQVQVQVILVIEAALAVGRVAPEHFYTYVTRLFENQEQFFDIPVSNLTPIQIREKLVSLAPEGVDKAAVSELLKHKTTPNGGVAVTDDLKYNVKLGRQNGIHVTPSAVWDGLFMSDVSSSWAQEEWSKFLQAKVTV</sequence>
<keyword evidence="2" id="KW-0675">Receptor</keyword>
<dbReference type="GO" id="GO:0004674">
    <property type="term" value="F:protein serine/threonine kinase activity"/>
    <property type="evidence" value="ECO:0007669"/>
    <property type="project" value="TreeGrafter"/>
</dbReference>
<dbReference type="AlphaFoldDB" id="A0A5N5QHX3"/>
<keyword evidence="3" id="KW-1185">Reference proteome</keyword>
<dbReference type="Proteomes" id="UP000383932">
    <property type="component" value="Unassembled WGS sequence"/>
</dbReference>
<dbReference type="Pfam" id="PF00069">
    <property type="entry name" value="Pkinase"/>
    <property type="match status" value="1"/>
</dbReference>
<dbReference type="InterPro" id="IPR051681">
    <property type="entry name" value="Ser/Thr_Kinases-Pseudokinases"/>
</dbReference>
<dbReference type="InterPro" id="IPR011009">
    <property type="entry name" value="Kinase-like_dom_sf"/>
</dbReference>
<dbReference type="InterPro" id="IPR008271">
    <property type="entry name" value="Ser/Thr_kinase_AS"/>
</dbReference>
<dbReference type="Gene3D" id="1.10.510.10">
    <property type="entry name" value="Transferase(Phosphotransferase) domain 1"/>
    <property type="match status" value="1"/>
</dbReference>
<evidence type="ECO:0000313" key="2">
    <source>
        <dbReference type="EMBL" id="KAB5591056.1"/>
    </source>
</evidence>
<dbReference type="EMBL" id="SSOP01000126">
    <property type="protein sequence ID" value="KAB5591056.1"/>
    <property type="molecule type" value="Genomic_DNA"/>
</dbReference>
<dbReference type="OrthoDB" id="37297at2759"/>
<dbReference type="InterPro" id="IPR000719">
    <property type="entry name" value="Prot_kinase_dom"/>
</dbReference>
<dbReference type="SUPFAM" id="SSF56112">
    <property type="entry name" value="Protein kinase-like (PK-like)"/>
    <property type="match status" value="1"/>
</dbReference>
<protein>
    <submittedName>
        <fullName evidence="2">Ephrin type-A receptor 4</fullName>
    </submittedName>
</protein>
<dbReference type="InterPro" id="IPR036249">
    <property type="entry name" value="Thioredoxin-like_sf"/>
</dbReference>
<dbReference type="Gene3D" id="3.40.30.10">
    <property type="entry name" value="Glutaredoxin"/>
    <property type="match status" value="1"/>
</dbReference>
<reference evidence="2 3" key="1">
    <citation type="journal article" date="2019" name="Fungal Biol. Biotechnol.">
        <title>Draft genome sequence of fastidious pathogen Ceratobasidium theobromae, which causes vascular-streak dieback in Theobroma cacao.</title>
        <authorList>
            <person name="Ali S.S."/>
            <person name="Asman A."/>
            <person name="Shao J."/>
            <person name="Firmansyah A.P."/>
            <person name="Susilo A.W."/>
            <person name="Rosmana A."/>
            <person name="McMahon P."/>
            <person name="Junaid M."/>
            <person name="Guest D."/>
            <person name="Kheng T.Y."/>
            <person name="Meinhardt L.W."/>
            <person name="Bailey B.A."/>
        </authorList>
    </citation>
    <scope>NUCLEOTIDE SEQUENCE [LARGE SCALE GENOMIC DNA]</scope>
    <source>
        <strain evidence="2 3">CT2</strain>
    </source>
</reference>
<proteinExistence type="predicted"/>
<dbReference type="PROSITE" id="PS00108">
    <property type="entry name" value="PROTEIN_KINASE_ST"/>
    <property type="match status" value="1"/>
</dbReference>
<dbReference type="PROSITE" id="PS50011">
    <property type="entry name" value="PROTEIN_KINASE_DOM"/>
    <property type="match status" value="1"/>
</dbReference>
<dbReference type="GO" id="GO:0005524">
    <property type="term" value="F:ATP binding"/>
    <property type="evidence" value="ECO:0007669"/>
    <property type="project" value="InterPro"/>
</dbReference>